<dbReference type="InterPro" id="IPR002562">
    <property type="entry name" value="3'-5'_exonuclease_dom"/>
</dbReference>
<dbReference type="InterPro" id="IPR051086">
    <property type="entry name" value="RNase_D-like"/>
</dbReference>
<comment type="similarity">
    <text evidence="6">Belongs to the RNase D family.</text>
</comment>
<dbReference type="SMART" id="SM00341">
    <property type="entry name" value="HRDC"/>
    <property type="match status" value="1"/>
</dbReference>
<comment type="catalytic activity">
    <reaction evidence="6">
        <text>Exonucleolytic cleavage that removes extra residues from the 3'-terminus of tRNA to produce 5'-mononucleotides.</text>
        <dbReference type="EC" id="3.1.13.5"/>
    </reaction>
</comment>
<comment type="cofactor">
    <cofactor evidence="6">
        <name>a divalent metal cation</name>
        <dbReference type="ChEBI" id="CHEBI:60240"/>
    </cofactor>
</comment>
<gene>
    <name evidence="6" type="primary">rnd</name>
    <name evidence="9" type="ORF">N177_3583</name>
</gene>
<dbReference type="InterPro" id="IPR012337">
    <property type="entry name" value="RNaseH-like_sf"/>
</dbReference>
<dbReference type="Proteomes" id="UP000017819">
    <property type="component" value="Unassembled WGS sequence"/>
</dbReference>
<dbReference type="GO" id="GO:0005737">
    <property type="term" value="C:cytoplasm"/>
    <property type="evidence" value="ECO:0007669"/>
    <property type="project" value="UniProtKB-SubCell"/>
</dbReference>
<evidence type="ECO:0000256" key="5">
    <source>
        <dbReference type="ARBA" id="ARBA00022839"/>
    </source>
</evidence>
<comment type="caution">
    <text evidence="9">The sequence shown here is derived from an EMBL/GenBank/DDBJ whole genome shotgun (WGS) entry which is preliminary data.</text>
</comment>
<dbReference type="InterPro" id="IPR036397">
    <property type="entry name" value="RNaseH_sf"/>
</dbReference>
<evidence type="ECO:0000256" key="7">
    <source>
        <dbReference type="SAM" id="MobiDB-lite"/>
    </source>
</evidence>
<accession>V4RJU4</accession>
<dbReference type="GO" id="GO:0008408">
    <property type="term" value="F:3'-5' exonuclease activity"/>
    <property type="evidence" value="ECO:0007669"/>
    <property type="project" value="InterPro"/>
</dbReference>
<organism evidence="9 10">
    <name type="scientific">Lutibaculum baratangense AMV1</name>
    <dbReference type="NCBI Taxonomy" id="631454"/>
    <lineage>
        <taxon>Bacteria</taxon>
        <taxon>Pseudomonadati</taxon>
        <taxon>Pseudomonadota</taxon>
        <taxon>Alphaproteobacteria</taxon>
        <taxon>Hyphomicrobiales</taxon>
        <taxon>Tepidamorphaceae</taxon>
        <taxon>Lutibaculum</taxon>
    </lineage>
</organism>
<dbReference type="InterPro" id="IPR010997">
    <property type="entry name" value="HRDC-like_sf"/>
</dbReference>
<dbReference type="InterPro" id="IPR044876">
    <property type="entry name" value="HRDC_dom_sf"/>
</dbReference>
<dbReference type="EMBL" id="AWXZ01000039">
    <property type="protein sequence ID" value="ESR23515.1"/>
    <property type="molecule type" value="Genomic_DNA"/>
</dbReference>
<dbReference type="HAMAP" id="MF_01899">
    <property type="entry name" value="RNase_D"/>
    <property type="match status" value="1"/>
</dbReference>
<dbReference type="AlphaFoldDB" id="V4RJU4"/>
<comment type="function">
    <text evidence="6">Exonuclease involved in the 3' processing of various precursor tRNAs. Initiates hydrolysis at the 3'-terminus of an RNA molecule and releases 5'-mononucleotides.</text>
</comment>
<dbReference type="GO" id="GO:0033890">
    <property type="term" value="F:ribonuclease D activity"/>
    <property type="evidence" value="ECO:0007669"/>
    <property type="project" value="UniProtKB-UniRule"/>
</dbReference>
<dbReference type="GO" id="GO:0003676">
    <property type="term" value="F:nucleic acid binding"/>
    <property type="evidence" value="ECO:0007669"/>
    <property type="project" value="InterPro"/>
</dbReference>
<proteinExistence type="inferred from homology"/>
<keyword evidence="3 6" id="KW-0540">Nuclease</keyword>
<sequence length="398" mass="44373">MHTITTTDDLKNACAGLKGQPYITVDTEFMRESTYWPKLCLVQMAGPEGDAILVDAMADIDLQPFFDLMADETIVKVFHAARQDVEIVHHMAGLIPHPLFDTQVAASVCGYGESIGYEALVRQIADGAIDKSHRFTDWSRRPLSEAQLAYAAADVTFLRPVYEALAEKVEKLGRSEWIAEEMAILTSPATYRTEPEDAWKRLKMKVKKPRDLAILMELAEWREREAQTRDVPRSRVLKDDALYEVAAHAPDSEQALGRLRGVPNGYERSASGREIVAIVKRVKARPAEELPRVPRSDGARRAAGPVADLLKVLLKHVADRNRVASRLIANSEEVEALAADDEADVPALSGWRRELFGEKALALKHGRLALAVQGESLRVEDREPPARNEKRRSRSRSG</sequence>
<evidence type="ECO:0000256" key="2">
    <source>
        <dbReference type="ARBA" id="ARBA00022694"/>
    </source>
</evidence>
<keyword evidence="2 6" id="KW-0819">tRNA processing</keyword>
<dbReference type="Pfam" id="PF01612">
    <property type="entry name" value="DNA_pol_A_exo1"/>
    <property type="match status" value="1"/>
</dbReference>
<dbReference type="PATRIC" id="fig|631454.5.peg.3544"/>
<dbReference type="PANTHER" id="PTHR47649">
    <property type="entry name" value="RIBONUCLEASE D"/>
    <property type="match status" value="1"/>
</dbReference>
<dbReference type="InterPro" id="IPR002121">
    <property type="entry name" value="HRDC_dom"/>
</dbReference>
<comment type="subcellular location">
    <subcellularLocation>
        <location evidence="6">Cytoplasm</location>
    </subcellularLocation>
</comment>
<reference evidence="9 10" key="1">
    <citation type="journal article" date="2014" name="Genome Announc.">
        <title>Draft Genome Sequence of Lutibaculum baratangense Strain AMV1T, Isolated from a Mud Volcano in Andamans, India.</title>
        <authorList>
            <person name="Singh A."/>
            <person name="Sreenivas A."/>
            <person name="Sathyanarayana Reddy G."/>
            <person name="Pinnaka A.K."/>
            <person name="Shivaji S."/>
        </authorList>
    </citation>
    <scope>NUCLEOTIDE SEQUENCE [LARGE SCALE GENOMIC DNA]</scope>
    <source>
        <strain evidence="9 10">AMV1</strain>
    </source>
</reference>
<dbReference type="SUPFAM" id="SSF53098">
    <property type="entry name" value="Ribonuclease H-like"/>
    <property type="match status" value="1"/>
</dbReference>
<dbReference type="STRING" id="631454.N177_3583"/>
<dbReference type="NCBIfam" id="TIGR01388">
    <property type="entry name" value="rnd"/>
    <property type="match status" value="1"/>
</dbReference>
<evidence type="ECO:0000256" key="6">
    <source>
        <dbReference type="HAMAP-Rule" id="MF_01899"/>
    </source>
</evidence>
<dbReference type="OrthoDB" id="9800549at2"/>
<evidence type="ECO:0000259" key="8">
    <source>
        <dbReference type="PROSITE" id="PS50967"/>
    </source>
</evidence>
<feature type="domain" description="HRDC" evidence="8">
    <location>
        <begin position="208"/>
        <end position="289"/>
    </location>
</feature>
<protein>
    <recommendedName>
        <fullName evidence="6">Ribonuclease D</fullName>
        <shortName evidence="6">RNase D</shortName>
        <ecNumber evidence="6">3.1.13.5</ecNumber>
    </recommendedName>
</protein>
<feature type="compositionally biased region" description="Basic and acidic residues" evidence="7">
    <location>
        <begin position="377"/>
        <end position="388"/>
    </location>
</feature>
<dbReference type="RefSeq" id="WP_023433701.1">
    <property type="nucleotide sequence ID" value="NZ_AWXZ01000039.1"/>
</dbReference>
<dbReference type="PANTHER" id="PTHR47649:SF1">
    <property type="entry name" value="RIBONUCLEASE D"/>
    <property type="match status" value="1"/>
</dbReference>
<dbReference type="eggNOG" id="COG0349">
    <property type="taxonomic scope" value="Bacteria"/>
</dbReference>
<evidence type="ECO:0000256" key="4">
    <source>
        <dbReference type="ARBA" id="ARBA00022801"/>
    </source>
</evidence>
<feature type="region of interest" description="Disordered" evidence="7">
    <location>
        <begin position="375"/>
        <end position="398"/>
    </location>
</feature>
<keyword evidence="1 6" id="KW-0963">Cytoplasm</keyword>
<dbReference type="Pfam" id="PF00570">
    <property type="entry name" value="HRDC"/>
    <property type="match status" value="1"/>
</dbReference>
<dbReference type="CDD" id="cd06142">
    <property type="entry name" value="RNaseD_exo"/>
    <property type="match status" value="1"/>
</dbReference>
<name>V4RJU4_9HYPH</name>
<dbReference type="SMART" id="SM00474">
    <property type="entry name" value="35EXOc"/>
    <property type="match status" value="1"/>
</dbReference>
<evidence type="ECO:0000256" key="3">
    <source>
        <dbReference type="ARBA" id="ARBA00022722"/>
    </source>
</evidence>
<dbReference type="GO" id="GO:0042780">
    <property type="term" value="P:tRNA 3'-end processing"/>
    <property type="evidence" value="ECO:0007669"/>
    <property type="project" value="UniProtKB-UniRule"/>
</dbReference>
<dbReference type="SUPFAM" id="SSF47819">
    <property type="entry name" value="HRDC-like"/>
    <property type="match status" value="2"/>
</dbReference>
<dbReference type="EC" id="3.1.13.5" evidence="6"/>
<evidence type="ECO:0000256" key="1">
    <source>
        <dbReference type="ARBA" id="ARBA00022490"/>
    </source>
</evidence>
<dbReference type="PROSITE" id="PS50967">
    <property type="entry name" value="HRDC"/>
    <property type="match status" value="1"/>
</dbReference>
<dbReference type="GO" id="GO:0000166">
    <property type="term" value="F:nucleotide binding"/>
    <property type="evidence" value="ECO:0007669"/>
    <property type="project" value="InterPro"/>
</dbReference>
<dbReference type="Gene3D" id="1.10.150.80">
    <property type="entry name" value="HRDC domain"/>
    <property type="match status" value="1"/>
</dbReference>
<keyword evidence="10" id="KW-1185">Reference proteome</keyword>
<dbReference type="Gene3D" id="3.30.420.10">
    <property type="entry name" value="Ribonuclease H-like superfamily/Ribonuclease H"/>
    <property type="match status" value="1"/>
</dbReference>
<dbReference type="InterPro" id="IPR006292">
    <property type="entry name" value="RNase_D"/>
</dbReference>
<evidence type="ECO:0000313" key="9">
    <source>
        <dbReference type="EMBL" id="ESR23515.1"/>
    </source>
</evidence>
<evidence type="ECO:0000313" key="10">
    <source>
        <dbReference type="Proteomes" id="UP000017819"/>
    </source>
</evidence>
<keyword evidence="5 6" id="KW-0269">Exonuclease</keyword>
<keyword evidence="4 6" id="KW-0378">Hydrolase</keyword>
<feature type="compositionally biased region" description="Basic residues" evidence="7">
    <location>
        <begin position="389"/>
        <end position="398"/>
    </location>
</feature>